<keyword evidence="4" id="KW-1185">Reference proteome</keyword>
<dbReference type="EMBL" id="JALN02000001">
    <property type="protein sequence ID" value="KDE98331.1"/>
    <property type="molecule type" value="Genomic_DNA"/>
</dbReference>
<feature type="region of interest" description="Disordered" evidence="1">
    <location>
        <begin position="74"/>
        <end position="145"/>
    </location>
</feature>
<evidence type="ECO:0000256" key="2">
    <source>
        <dbReference type="SAM" id="Phobius"/>
    </source>
</evidence>
<dbReference type="AlphaFoldDB" id="A0A064CFA0"/>
<feature type="compositionally biased region" description="Basic and acidic residues" evidence="1">
    <location>
        <begin position="86"/>
        <end position="134"/>
    </location>
</feature>
<proteinExistence type="predicted"/>
<keyword evidence="2" id="KW-0472">Membrane</keyword>
<dbReference type="Proteomes" id="UP000022835">
    <property type="component" value="Unassembled WGS sequence"/>
</dbReference>
<dbReference type="STRING" id="1440774.Y900_005090"/>
<evidence type="ECO:0000313" key="4">
    <source>
        <dbReference type="Proteomes" id="UP000022835"/>
    </source>
</evidence>
<accession>A0A064CFA0</accession>
<dbReference type="eggNOG" id="ENOG5033CGW">
    <property type="taxonomic scope" value="Bacteria"/>
</dbReference>
<sequence>MTTSTILLIVVIAVAALVLVAAIAVVARNKRIQHRRTEAANIRDKATEESHMVRQREALADEIAARGRVAHAEADAKAAHAAGLEHQAHIRRNDASTARDKVNEEFKRADKIDPDTHARDDTPRDDAESQDSVRDIPASSNAAHR</sequence>
<keyword evidence="2" id="KW-1133">Transmembrane helix</keyword>
<feature type="transmembrane region" description="Helical" evidence="2">
    <location>
        <begin position="6"/>
        <end position="27"/>
    </location>
</feature>
<name>A0A064CFA0_9MYCO</name>
<evidence type="ECO:0000313" key="3">
    <source>
        <dbReference type="EMBL" id="KDE98331.1"/>
    </source>
</evidence>
<reference evidence="3" key="1">
    <citation type="submission" date="2014-05" db="EMBL/GenBank/DDBJ databases">
        <title>Genome sequence of Mycobacterium aromaticivorans strain JS19b1T (= DSM 45407T).</title>
        <authorList>
            <person name="Kwak Y."/>
            <person name="Park G.-S."/>
            <person name="Li Q.X."/>
            <person name="Lee S.-E."/>
            <person name="Shin J.-H."/>
        </authorList>
    </citation>
    <scope>NUCLEOTIDE SEQUENCE [LARGE SCALE GENOMIC DNA]</scope>
    <source>
        <strain evidence="3">JS19b1</strain>
    </source>
</reference>
<organism evidence="3 4">
    <name type="scientific">Mycolicibacterium aromaticivorans JS19b1 = JCM 16368</name>
    <dbReference type="NCBI Taxonomy" id="1440774"/>
    <lineage>
        <taxon>Bacteria</taxon>
        <taxon>Bacillati</taxon>
        <taxon>Actinomycetota</taxon>
        <taxon>Actinomycetes</taxon>
        <taxon>Mycobacteriales</taxon>
        <taxon>Mycobacteriaceae</taxon>
        <taxon>Mycolicibacterium</taxon>
    </lineage>
</organism>
<evidence type="ECO:0000256" key="1">
    <source>
        <dbReference type="SAM" id="MobiDB-lite"/>
    </source>
</evidence>
<gene>
    <name evidence="3" type="ORF">Y900_005090</name>
</gene>
<protein>
    <submittedName>
        <fullName evidence="3">Uncharacterized protein</fullName>
    </submittedName>
</protein>
<comment type="caution">
    <text evidence="3">The sequence shown here is derived from an EMBL/GenBank/DDBJ whole genome shotgun (WGS) entry which is preliminary data.</text>
</comment>
<keyword evidence="2" id="KW-0812">Transmembrane</keyword>